<sequence>MRRDARFRVEPHPGDPDFSRRLTLDRPAAGRWLSLAYAASRWRDPVRPLLRFLRADGAHEDALLPGPVLGRAAWIGLVPPGTETILLAAEGFRIEEARLLGHVAMLALGARRRPGKLPVALYQWVRRDQRRLRSTLRIAAAVTPLSGYPAWKAARQRAFEPAFDRAGPAPALRIGLAMDARPDQGEAVRRSLAALLAQDHRDWRLVLRWQGGAPPGFLPPADPRLTGEEGPAGFPEAEAVGVLAPGDVLSPDALALLAGAFAGPAPAALAYADAEIAAPEGLRPRLKPGWSPDFALTGLYPGRPLLLGRALLARCAWTPGEGARALLLAAALAVGPDPVRRIPRILCRCLPEAEDPAGHAADLERALRRAGSPATVARLGDAVDLDWPLPEPAPLVSVVIPTRDRADLLRVATRGVLRETAYPGIELVVVDNGSSQAEVAALYAELDRDPRVRRLDRPGPFNFSRLVNAGVAASRGEVVVLLNNDVAVLRPDWLDAMVRQALRPEVGAVGAKLLFANGRLQHAGVVVGLGGRAGHTLRNRPAGTPGHLGRLRVAHEVSGVTAACLAVARAKFDAVGGLDAEAFPIDFNDVDLCLRLGEAGYRTVWTPRAVLAHHESVSRGPSVGPARARFEAEAARFSARWRAVIRDDPHYHPAFSVTTFGEDLE</sequence>
<feature type="domain" description="Glycosyltransferase 2-like" evidence="1">
    <location>
        <begin position="397"/>
        <end position="513"/>
    </location>
</feature>
<evidence type="ECO:0000313" key="2">
    <source>
        <dbReference type="EMBL" id="GJD49194.1"/>
    </source>
</evidence>
<gene>
    <name evidence="2" type="ORF">OPKNFCMD_1924</name>
</gene>
<dbReference type="Pfam" id="PF00535">
    <property type="entry name" value="Glycos_transf_2"/>
    <property type="match status" value="1"/>
</dbReference>
<evidence type="ECO:0000313" key="3">
    <source>
        <dbReference type="Proteomes" id="UP001055167"/>
    </source>
</evidence>
<dbReference type="InterPro" id="IPR001173">
    <property type="entry name" value="Glyco_trans_2-like"/>
</dbReference>
<dbReference type="EMBL" id="BPQH01000005">
    <property type="protein sequence ID" value="GJD49194.1"/>
    <property type="molecule type" value="Genomic_DNA"/>
</dbReference>
<comment type="caution">
    <text evidence="2">The sequence shown here is derived from an EMBL/GenBank/DDBJ whole genome shotgun (WGS) entry which is preliminary data.</text>
</comment>
<evidence type="ECO:0000259" key="1">
    <source>
        <dbReference type="Pfam" id="PF00535"/>
    </source>
</evidence>
<dbReference type="RefSeq" id="WP_128560750.1">
    <property type="nucleotide sequence ID" value="NZ_BPQH01000005.1"/>
</dbReference>
<dbReference type="Gene3D" id="3.90.550.10">
    <property type="entry name" value="Spore Coat Polysaccharide Biosynthesis Protein SpsA, Chain A"/>
    <property type="match status" value="1"/>
</dbReference>
<dbReference type="InterPro" id="IPR029044">
    <property type="entry name" value="Nucleotide-diphossugar_trans"/>
</dbReference>
<reference evidence="2" key="1">
    <citation type="journal article" date="2021" name="Front. Microbiol.">
        <title>Comprehensive Comparative Genomics and Phenotyping of Methylobacterium Species.</title>
        <authorList>
            <person name="Alessa O."/>
            <person name="Ogura Y."/>
            <person name="Fujitani Y."/>
            <person name="Takami H."/>
            <person name="Hayashi T."/>
            <person name="Sahin N."/>
            <person name="Tani A."/>
        </authorList>
    </citation>
    <scope>NUCLEOTIDE SEQUENCE</scope>
    <source>
        <strain evidence="2">KCTC 52305</strain>
    </source>
</reference>
<name>A0ABQ4QW81_9HYPH</name>
<dbReference type="PANTHER" id="PTHR43179">
    <property type="entry name" value="RHAMNOSYLTRANSFERASE WBBL"/>
    <property type="match status" value="1"/>
</dbReference>
<reference evidence="2" key="2">
    <citation type="submission" date="2021-08" db="EMBL/GenBank/DDBJ databases">
        <authorList>
            <person name="Tani A."/>
            <person name="Ola A."/>
            <person name="Ogura Y."/>
            <person name="Katsura K."/>
            <person name="Hayashi T."/>
        </authorList>
    </citation>
    <scope>NUCLEOTIDE SEQUENCE</scope>
    <source>
        <strain evidence="2">KCTC 52305</strain>
    </source>
</reference>
<protein>
    <recommendedName>
        <fullName evidence="1">Glycosyltransferase 2-like domain-containing protein</fullName>
    </recommendedName>
</protein>
<dbReference type="CDD" id="cd04186">
    <property type="entry name" value="GT_2_like_c"/>
    <property type="match status" value="1"/>
</dbReference>
<dbReference type="PANTHER" id="PTHR43179:SF7">
    <property type="entry name" value="RHAMNOSYLTRANSFERASE WBBL"/>
    <property type="match status" value="1"/>
</dbReference>
<accession>A0ABQ4QW81</accession>
<dbReference type="Proteomes" id="UP001055167">
    <property type="component" value="Unassembled WGS sequence"/>
</dbReference>
<dbReference type="SUPFAM" id="SSF53448">
    <property type="entry name" value="Nucleotide-diphospho-sugar transferases"/>
    <property type="match status" value="1"/>
</dbReference>
<organism evidence="2 3">
    <name type="scientific">Methylobacterium crusticola</name>
    <dbReference type="NCBI Taxonomy" id="1697972"/>
    <lineage>
        <taxon>Bacteria</taxon>
        <taxon>Pseudomonadati</taxon>
        <taxon>Pseudomonadota</taxon>
        <taxon>Alphaproteobacteria</taxon>
        <taxon>Hyphomicrobiales</taxon>
        <taxon>Methylobacteriaceae</taxon>
        <taxon>Methylobacterium</taxon>
    </lineage>
</organism>
<proteinExistence type="predicted"/>
<keyword evidence="3" id="KW-1185">Reference proteome</keyword>